<dbReference type="AlphaFoldDB" id="A0AAV4ZW46"/>
<accession>A0AAV4ZW46</accession>
<protein>
    <recommendedName>
        <fullName evidence="3">Resolvase/invertase-type recombinase catalytic domain-containing protein</fullName>
    </recommendedName>
</protein>
<organism evidence="1 2">
    <name type="scientific">Methylobacterium hispanicum</name>
    <dbReference type="NCBI Taxonomy" id="270350"/>
    <lineage>
        <taxon>Bacteria</taxon>
        <taxon>Pseudomonadati</taxon>
        <taxon>Pseudomonadota</taxon>
        <taxon>Alphaproteobacteria</taxon>
        <taxon>Hyphomicrobiales</taxon>
        <taxon>Methylobacteriaceae</taxon>
        <taxon>Methylobacterium</taxon>
    </lineage>
</organism>
<reference evidence="1" key="2">
    <citation type="submission" date="2021-08" db="EMBL/GenBank/DDBJ databases">
        <authorList>
            <person name="Tani A."/>
            <person name="Ola A."/>
            <person name="Ogura Y."/>
            <person name="Katsura K."/>
            <person name="Hayashi T."/>
        </authorList>
    </citation>
    <scope>NUCLEOTIDE SEQUENCE</scope>
    <source>
        <strain evidence="1">DSM 16372</strain>
    </source>
</reference>
<proteinExistence type="predicted"/>
<gene>
    <name evidence="1" type="ORF">BHAOGJBA_5941</name>
</gene>
<sequence>MKSACVGFYWTLPVTWADFRRLPSDINGAARASRTIRYQRERVKQWVRAEALSLVGEIAFMDVRTDRATEEVREALVEARRLCARQHAVLAYVAFEERNLWRSNPHLRHHAEELGLELIALSPDPITVDGRRFDPVAHFKASRVAERERMGELRREAYAGIARALSAIPEGAGRWQAVAERLNIEGVRSLKGGAWTSENVRKVVGRHGDAFSSVQG</sequence>
<dbReference type="EMBL" id="BPQO01000043">
    <property type="protein sequence ID" value="GJD92387.1"/>
    <property type="molecule type" value="Genomic_DNA"/>
</dbReference>
<evidence type="ECO:0000313" key="2">
    <source>
        <dbReference type="Proteomes" id="UP001055247"/>
    </source>
</evidence>
<dbReference type="Proteomes" id="UP001055247">
    <property type="component" value="Unassembled WGS sequence"/>
</dbReference>
<dbReference type="RefSeq" id="WP_156453661.1">
    <property type="nucleotide sequence ID" value="NZ_BPQO01000043.1"/>
</dbReference>
<reference evidence="1" key="1">
    <citation type="journal article" date="2016" name="Front. Microbiol.">
        <title>Genome Sequence of the Piezophilic, Mesophilic Sulfate-Reducing Bacterium Desulfovibrio indicus J2T.</title>
        <authorList>
            <person name="Cao J."/>
            <person name="Maignien L."/>
            <person name="Shao Z."/>
            <person name="Alain K."/>
            <person name="Jebbar M."/>
        </authorList>
    </citation>
    <scope>NUCLEOTIDE SEQUENCE</scope>
    <source>
        <strain evidence="1">DSM 16372</strain>
    </source>
</reference>
<name>A0AAV4ZW46_9HYPH</name>
<evidence type="ECO:0000313" key="1">
    <source>
        <dbReference type="EMBL" id="GJD92387.1"/>
    </source>
</evidence>
<comment type="caution">
    <text evidence="1">The sequence shown here is derived from an EMBL/GenBank/DDBJ whole genome shotgun (WGS) entry which is preliminary data.</text>
</comment>
<keyword evidence="2" id="KW-1185">Reference proteome</keyword>
<evidence type="ECO:0008006" key="3">
    <source>
        <dbReference type="Google" id="ProtNLM"/>
    </source>
</evidence>